<keyword evidence="3" id="KW-0805">Transcription regulation</keyword>
<evidence type="ECO:0000256" key="5">
    <source>
        <dbReference type="ARBA" id="ARBA00023163"/>
    </source>
</evidence>
<dbReference type="InterPro" id="IPR000835">
    <property type="entry name" value="HTH_MarR-typ"/>
</dbReference>
<dbReference type="PRINTS" id="PR00598">
    <property type="entry name" value="HTHMARR"/>
</dbReference>
<dbReference type="InterPro" id="IPR036388">
    <property type="entry name" value="WH-like_DNA-bd_sf"/>
</dbReference>
<dbReference type="PANTHER" id="PTHR33164:SF5">
    <property type="entry name" value="ORGANIC HYDROPEROXIDE RESISTANCE TRANSCRIPTIONAL REGULATOR"/>
    <property type="match status" value="1"/>
</dbReference>
<evidence type="ECO:0000256" key="3">
    <source>
        <dbReference type="ARBA" id="ARBA00023015"/>
    </source>
</evidence>
<evidence type="ECO:0000259" key="6">
    <source>
        <dbReference type="PROSITE" id="PS50995"/>
    </source>
</evidence>
<dbReference type="SMART" id="SM00347">
    <property type="entry name" value="HTH_MARR"/>
    <property type="match status" value="1"/>
</dbReference>
<dbReference type="InterPro" id="IPR039422">
    <property type="entry name" value="MarR/SlyA-like"/>
</dbReference>
<comment type="subcellular location">
    <subcellularLocation>
        <location evidence="1">Cytoplasm</location>
    </subcellularLocation>
</comment>
<dbReference type="EMBL" id="BAABJM010000004">
    <property type="protein sequence ID" value="GAA5061710.1"/>
    <property type="molecule type" value="Genomic_DNA"/>
</dbReference>
<dbReference type="PANTHER" id="PTHR33164">
    <property type="entry name" value="TRANSCRIPTIONAL REGULATOR, MARR FAMILY"/>
    <property type="match status" value="1"/>
</dbReference>
<evidence type="ECO:0000256" key="2">
    <source>
        <dbReference type="ARBA" id="ARBA00022490"/>
    </source>
</evidence>
<protein>
    <recommendedName>
        <fullName evidence="6">HTH marR-type domain-containing protein</fullName>
    </recommendedName>
</protein>
<dbReference type="Pfam" id="PF22381">
    <property type="entry name" value="Staph_reg_Sar_Rot"/>
    <property type="match status" value="1"/>
</dbReference>
<dbReference type="SUPFAM" id="SSF46785">
    <property type="entry name" value="Winged helix' DNA-binding domain"/>
    <property type="match status" value="1"/>
</dbReference>
<proteinExistence type="predicted"/>
<dbReference type="Proteomes" id="UP001500603">
    <property type="component" value="Unassembled WGS sequence"/>
</dbReference>
<evidence type="ECO:0000256" key="1">
    <source>
        <dbReference type="ARBA" id="ARBA00004496"/>
    </source>
</evidence>
<reference evidence="8" key="1">
    <citation type="journal article" date="2019" name="Int. J. Syst. Evol. Microbiol.">
        <title>The Global Catalogue of Microorganisms (GCM) 10K type strain sequencing project: providing services to taxonomists for standard genome sequencing and annotation.</title>
        <authorList>
            <consortium name="The Broad Institute Genomics Platform"/>
            <consortium name="The Broad Institute Genome Sequencing Center for Infectious Disease"/>
            <person name="Wu L."/>
            <person name="Ma J."/>
        </authorList>
    </citation>
    <scope>NUCLEOTIDE SEQUENCE [LARGE SCALE GENOMIC DNA]</scope>
    <source>
        <strain evidence="8">JCM 18298</strain>
    </source>
</reference>
<evidence type="ECO:0000256" key="4">
    <source>
        <dbReference type="ARBA" id="ARBA00023125"/>
    </source>
</evidence>
<keyword evidence="4" id="KW-0238">DNA-binding</keyword>
<dbReference type="InterPro" id="IPR055166">
    <property type="entry name" value="Transc_reg_Sar_Rot_HTH"/>
</dbReference>
<evidence type="ECO:0000313" key="7">
    <source>
        <dbReference type="EMBL" id="GAA5061710.1"/>
    </source>
</evidence>
<feature type="domain" description="HTH marR-type" evidence="6">
    <location>
        <begin position="65"/>
        <end position="195"/>
    </location>
</feature>
<comment type="caution">
    <text evidence="7">The sequence shown here is derived from an EMBL/GenBank/DDBJ whole genome shotgun (WGS) entry which is preliminary data.</text>
</comment>
<dbReference type="InterPro" id="IPR036390">
    <property type="entry name" value="WH_DNA-bd_sf"/>
</dbReference>
<gene>
    <name evidence="7" type="ORF">GCM10023318_44610</name>
</gene>
<dbReference type="Gene3D" id="1.10.10.10">
    <property type="entry name" value="Winged helix-like DNA-binding domain superfamily/Winged helix DNA-binding domain"/>
    <property type="match status" value="1"/>
</dbReference>
<evidence type="ECO:0000313" key="8">
    <source>
        <dbReference type="Proteomes" id="UP001500603"/>
    </source>
</evidence>
<accession>A0ABP9KM34</accession>
<dbReference type="PROSITE" id="PS50995">
    <property type="entry name" value="HTH_MARR_2"/>
    <property type="match status" value="1"/>
</dbReference>
<keyword evidence="8" id="KW-1185">Reference proteome</keyword>
<organism evidence="7 8">
    <name type="scientific">Nocardia callitridis</name>
    <dbReference type="NCBI Taxonomy" id="648753"/>
    <lineage>
        <taxon>Bacteria</taxon>
        <taxon>Bacillati</taxon>
        <taxon>Actinomycetota</taxon>
        <taxon>Actinomycetes</taxon>
        <taxon>Mycobacteriales</taxon>
        <taxon>Nocardiaceae</taxon>
        <taxon>Nocardia</taxon>
    </lineage>
</organism>
<sequence length="204" mass="22524">MKRGRFGLSGLEPLGANIQPPRIFRLLNPEPTASRGNSRDGSVIYIVHNYIVSYICRMTDPLTLDEQLCFPLYAASRAMTAVYRPKLERLGVTYPQYLVLMALWERDGRSVGDLSTALALDSGTLSPLLKRLAATGLVHRRRSNTDERRVEIQLTERGQGLRAEAACIPAEMSEASGLSEAEFLTLRAMLRRLSTALQSTGAAT</sequence>
<keyword evidence="5" id="KW-0804">Transcription</keyword>
<keyword evidence="2" id="KW-0963">Cytoplasm</keyword>
<name>A0ABP9KM34_9NOCA</name>